<keyword evidence="9" id="KW-0233">DNA recombination</keyword>
<dbReference type="GO" id="GO:0003676">
    <property type="term" value="F:nucleic acid binding"/>
    <property type="evidence" value="ECO:0007669"/>
    <property type="project" value="InterPro"/>
</dbReference>
<keyword evidence="3" id="KW-0255">Endonuclease</keyword>
<name>A0A2P4YNR2_9STRA</name>
<keyword evidence="5" id="KW-0460">Magnesium</keyword>
<evidence type="ECO:0000256" key="2">
    <source>
        <dbReference type="ARBA" id="ARBA00022723"/>
    </source>
</evidence>
<dbReference type="EMBL" id="NCKW01001655">
    <property type="protein sequence ID" value="POM79389.1"/>
    <property type="molecule type" value="Genomic_DNA"/>
</dbReference>
<dbReference type="OrthoDB" id="98515at2759"/>
<dbReference type="GO" id="GO:0006310">
    <property type="term" value="P:DNA recombination"/>
    <property type="evidence" value="ECO:0007669"/>
    <property type="project" value="UniProtKB-KW"/>
</dbReference>
<dbReference type="GO" id="GO:0004519">
    <property type="term" value="F:endonuclease activity"/>
    <property type="evidence" value="ECO:0007669"/>
    <property type="project" value="UniProtKB-KW"/>
</dbReference>
<keyword evidence="1" id="KW-0540">Nuclease</keyword>
<dbReference type="SUPFAM" id="SSF53098">
    <property type="entry name" value="Ribonuclease H-like"/>
    <property type="match status" value="1"/>
</dbReference>
<evidence type="ECO:0000313" key="12">
    <source>
        <dbReference type="Proteomes" id="UP000237271"/>
    </source>
</evidence>
<dbReference type="Proteomes" id="UP000237271">
    <property type="component" value="Unassembled WGS sequence"/>
</dbReference>
<dbReference type="InterPro" id="IPR036397">
    <property type="entry name" value="RNaseH_sf"/>
</dbReference>
<evidence type="ECO:0000256" key="1">
    <source>
        <dbReference type="ARBA" id="ARBA00022722"/>
    </source>
</evidence>
<dbReference type="GO" id="GO:0016787">
    <property type="term" value="F:hydrolase activity"/>
    <property type="evidence" value="ECO:0007669"/>
    <property type="project" value="UniProtKB-KW"/>
</dbReference>
<keyword evidence="8" id="KW-0808">Transferase</keyword>
<protein>
    <submittedName>
        <fullName evidence="11">Gag-pol Polyprotein</fullName>
    </submittedName>
</protein>
<evidence type="ECO:0000256" key="5">
    <source>
        <dbReference type="ARBA" id="ARBA00022842"/>
    </source>
</evidence>
<keyword evidence="12" id="KW-1185">Reference proteome</keyword>
<accession>A0A2P4YNR2</accession>
<dbReference type="GO" id="GO:0015074">
    <property type="term" value="P:DNA integration"/>
    <property type="evidence" value="ECO:0007669"/>
    <property type="project" value="UniProtKB-KW"/>
</dbReference>
<dbReference type="PANTHER" id="PTHR42648">
    <property type="entry name" value="TRANSPOSASE, PUTATIVE-RELATED"/>
    <property type="match status" value="1"/>
</dbReference>
<dbReference type="InterPro" id="IPR039537">
    <property type="entry name" value="Retrotran_Ty1/copia-like"/>
</dbReference>
<keyword evidence="2" id="KW-0479">Metal-binding</keyword>
<dbReference type="GO" id="GO:0003887">
    <property type="term" value="F:DNA-directed DNA polymerase activity"/>
    <property type="evidence" value="ECO:0007669"/>
    <property type="project" value="UniProtKB-KW"/>
</dbReference>
<dbReference type="PANTHER" id="PTHR42648:SF11">
    <property type="entry name" value="TRANSPOSON TY4-P GAG-POL POLYPROTEIN"/>
    <property type="match status" value="1"/>
</dbReference>
<organism evidence="11 12">
    <name type="scientific">Phytophthora palmivora</name>
    <dbReference type="NCBI Taxonomy" id="4796"/>
    <lineage>
        <taxon>Eukaryota</taxon>
        <taxon>Sar</taxon>
        <taxon>Stramenopiles</taxon>
        <taxon>Oomycota</taxon>
        <taxon>Peronosporomycetes</taxon>
        <taxon>Peronosporales</taxon>
        <taxon>Peronosporaceae</taxon>
        <taxon>Phytophthora</taxon>
    </lineage>
</organism>
<keyword evidence="8" id="KW-0239">DNA-directed DNA polymerase</keyword>
<proteinExistence type="predicted"/>
<dbReference type="AlphaFoldDB" id="A0A2P4YNR2"/>
<dbReference type="Pfam" id="PF13976">
    <property type="entry name" value="gag_pre-integrs"/>
    <property type="match status" value="1"/>
</dbReference>
<dbReference type="GO" id="GO:0003964">
    <property type="term" value="F:RNA-directed DNA polymerase activity"/>
    <property type="evidence" value="ECO:0007669"/>
    <property type="project" value="UniProtKB-KW"/>
</dbReference>
<evidence type="ECO:0000259" key="10">
    <source>
        <dbReference type="Pfam" id="PF13976"/>
    </source>
</evidence>
<evidence type="ECO:0000256" key="6">
    <source>
        <dbReference type="ARBA" id="ARBA00022908"/>
    </source>
</evidence>
<keyword evidence="7" id="KW-0695">RNA-directed DNA polymerase</keyword>
<keyword evidence="8" id="KW-0548">Nucleotidyltransferase</keyword>
<keyword evidence="6" id="KW-0229">DNA integration</keyword>
<sequence>MEDNGWEMTSKCERDGIRKIYLDLPRTGERLEFSKKGKHYWLKTVERDDLVDGVAMLAIDADANALMRWHERLGHLNVAAIKHMMDHGTVAGMNIPAELFKKHFKCLSCMSAKRKRMSYKSRAAEKRTKINYERLMSDTCDMGKYLPGFGATRYFQLIQDEGSRYKWCFPLKHKNDANAKTTNLMTELLAQGHRIKTFTSDVEKRTKINYERLMSDTCDMGKYLPGFGATRYFQLIQDEGSRYKWCFPLKHKNDANANTINLMTELLAQGHRIKTFTSDGGGEYINAELRLIRHIPTHSYSPEENALVEKLNGVLVNKMRAAMHAAELPNRLWPEVLQYIVDIAN</sequence>
<gene>
    <name evidence="11" type="ORF">PHPALM_2958</name>
</gene>
<keyword evidence="4" id="KW-0378">Hydrolase</keyword>
<evidence type="ECO:0000256" key="3">
    <source>
        <dbReference type="ARBA" id="ARBA00022759"/>
    </source>
</evidence>
<dbReference type="InterPro" id="IPR012337">
    <property type="entry name" value="RNaseH-like_sf"/>
</dbReference>
<reference evidence="11 12" key="1">
    <citation type="journal article" date="2017" name="Genome Biol. Evol.">
        <title>Phytophthora megakarya and P. palmivora, closely related causal agents of cacao black pod rot, underwent increases in genome sizes and gene numbers by different mechanisms.</title>
        <authorList>
            <person name="Ali S.S."/>
            <person name="Shao J."/>
            <person name="Lary D.J."/>
            <person name="Kronmiller B."/>
            <person name="Shen D."/>
            <person name="Strem M.D."/>
            <person name="Amoako-Attah I."/>
            <person name="Akrofi A.Y."/>
            <person name="Begoude B.A."/>
            <person name="Ten Hoopen G.M."/>
            <person name="Coulibaly K."/>
            <person name="Kebe B.I."/>
            <person name="Melnick R.L."/>
            <person name="Guiltinan M.J."/>
            <person name="Tyler B.M."/>
            <person name="Meinhardt L.W."/>
            <person name="Bailey B.A."/>
        </authorList>
    </citation>
    <scope>NUCLEOTIDE SEQUENCE [LARGE SCALE GENOMIC DNA]</scope>
    <source>
        <strain evidence="12">sbr112.9</strain>
    </source>
</reference>
<evidence type="ECO:0000256" key="9">
    <source>
        <dbReference type="ARBA" id="ARBA00023172"/>
    </source>
</evidence>
<evidence type="ECO:0000256" key="8">
    <source>
        <dbReference type="ARBA" id="ARBA00022932"/>
    </source>
</evidence>
<evidence type="ECO:0000256" key="4">
    <source>
        <dbReference type="ARBA" id="ARBA00022801"/>
    </source>
</evidence>
<feature type="domain" description="GAG-pre-integrase" evidence="10">
    <location>
        <begin position="60"/>
        <end position="113"/>
    </location>
</feature>
<comment type="caution">
    <text evidence="11">The sequence shown here is derived from an EMBL/GenBank/DDBJ whole genome shotgun (WGS) entry which is preliminary data.</text>
</comment>
<dbReference type="Gene3D" id="3.30.420.10">
    <property type="entry name" value="Ribonuclease H-like superfamily/Ribonuclease H"/>
    <property type="match status" value="1"/>
</dbReference>
<evidence type="ECO:0000256" key="7">
    <source>
        <dbReference type="ARBA" id="ARBA00022918"/>
    </source>
</evidence>
<dbReference type="GO" id="GO:0046872">
    <property type="term" value="F:metal ion binding"/>
    <property type="evidence" value="ECO:0007669"/>
    <property type="project" value="UniProtKB-KW"/>
</dbReference>
<dbReference type="InterPro" id="IPR025724">
    <property type="entry name" value="GAG-pre-integrase_dom"/>
</dbReference>
<evidence type="ECO:0000313" key="11">
    <source>
        <dbReference type="EMBL" id="POM79389.1"/>
    </source>
</evidence>